<dbReference type="EMBL" id="JBIRGH010000011">
    <property type="protein sequence ID" value="MFH8586540.1"/>
    <property type="molecule type" value="Genomic_DNA"/>
</dbReference>
<comment type="caution">
    <text evidence="3">The sequence shown here is derived from an EMBL/GenBank/DDBJ whole genome shotgun (WGS) entry which is preliminary data.</text>
</comment>
<evidence type="ECO:0000256" key="2">
    <source>
        <dbReference type="SAM" id="Phobius"/>
    </source>
</evidence>
<keyword evidence="2" id="KW-1133">Transmembrane helix</keyword>
<protein>
    <recommendedName>
        <fullName evidence="5">Gram-positive cocci surface proteins LPxTG domain-containing protein</fullName>
    </recommendedName>
</protein>
<keyword evidence="2" id="KW-0472">Membrane</keyword>
<keyword evidence="2" id="KW-0812">Transmembrane</keyword>
<name>A0ABW7RJM2_9ACTN</name>
<accession>A0ABW7RJM2</accession>
<evidence type="ECO:0008006" key="5">
    <source>
        <dbReference type="Google" id="ProtNLM"/>
    </source>
</evidence>
<evidence type="ECO:0000313" key="4">
    <source>
        <dbReference type="Proteomes" id="UP001610990"/>
    </source>
</evidence>
<dbReference type="RefSeq" id="WP_397673604.1">
    <property type="nucleotide sequence ID" value="NZ_JBIRGH010000011.1"/>
</dbReference>
<reference evidence="3 4" key="1">
    <citation type="submission" date="2024-10" db="EMBL/GenBank/DDBJ databases">
        <title>The Natural Products Discovery Center: Release of the First 8490 Sequenced Strains for Exploring Actinobacteria Biosynthetic Diversity.</title>
        <authorList>
            <person name="Kalkreuter E."/>
            <person name="Kautsar S.A."/>
            <person name="Yang D."/>
            <person name="Bader C.D."/>
            <person name="Teijaro C.N."/>
            <person name="Fluegel L."/>
            <person name="Davis C.M."/>
            <person name="Simpson J.R."/>
            <person name="Lauterbach L."/>
            <person name="Steele A.D."/>
            <person name="Gui C."/>
            <person name="Meng S."/>
            <person name="Li G."/>
            <person name="Viehrig K."/>
            <person name="Ye F."/>
            <person name="Su P."/>
            <person name="Kiefer A.F."/>
            <person name="Nichols A."/>
            <person name="Cepeda A.J."/>
            <person name="Yan W."/>
            <person name="Fan B."/>
            <person name="Jiang Y."/>
            <person name="Adhikari A."/>
            <person name="Zheng C.-J."/>
            <person name="Schuster L."/>
            <person name="Cowan T.M."/>
            <person name="Smanski M.J."/>
            <person name="Chevrette M.G."/>
            <person name="De Carvalho L.P.S."/>
            <person name="Shen B."/>
        </authorList>
    </citation>
    <scope>NUCLEOTIDE SEQUENCE [LARGE SCALE GENOMIC DNA]</scope>
    <source>
        <strain evidence="3 4">NPDC018013</strain>
    </source>
</reference>
<feature type="region of interest" description="Disordered" evidence="1">
    <location>
        <begin position="1"/>
        <end position="68"/>
    </location>
</feature>
<evidence type="ECO:0000256" key="1">
    <source>
        <dbReference type="SAM" id="MobiDB-lite"/>
    </source>
</evidence>
<gene>
    <name evidence="3" type="ORF">ACH4GP_19405</name>
</gene>
<feature type="transmembrane region" description="Helical" evidence="2">
    <location>
        <begin position="75"/>
        <end position="95"/>
    </location>
</feature>
<proteinExistence type="predicted"/>
<keyword evidence="4" id="KW-1185">Reference proteome</keyword>
<sequence>MPRADGGSAFAEGLQEPCGDALGALGGFEDFPDHGGKPAGPNTPNGPGTPYVPGTGPVPPAHQPSGWLASTGAKALTLLGTSGALLVTGGLVLGVSRHRRRTN</sequence>
<evidence type="ECO:0000313" key="3">
    <source>
        <dbReference type="EMBL" id="MFH8586540.1"/>
    </source>
</evidence>
<feature type="compositionally biased region" description="Low complexity" evidence="1">
    <location>
        <begin position="39"/>
        <end position="55"/>
    </location>
</feature>
<dbReference type="Proteomes" id="UP001610990">
    <property type="component" value="Unassembled WGS sequence"/>
</dbReference>
<organism evidence="3 4">
    <name type="scientific">Streptomyces celluloflavus</name>
    <dbReference type="NCBI Taxonomy" id="58344"/>
    <lineage>
        <taxon>Bacteria</taxon>
        <taxon>Bacillati</taxon>
        <taxon>Actinomycetota</taxon>
        <taxon>Actinomycetes</taxon>
        <taxon>Kitasatosporales</taxon>
        <taxon>Streptomycetaceae</taxon>
        <taxon>Streptomyces</taxon>
    </lineage>
</organism>